<name>A0A4R7J5S3_9ACTN</name>
<dbReference type="Pfam" id="PF16242">
    <property type="entry name" value="Pyrid_ox_like"/>
    <property type="match status" value="1"/>
</dbReference>
<comment type="caution">
    <text evidence="2">The sequence shown here is derived from an EMBL/GenBank/DDBJ whole genome shotgun (WGS) entry which is preliminary data.</text>
</comment>
<organism evidence="2 3">
    <name type="scientific">Naumannella halotolerans</name>
    <dbReference type="NCBI Taxonomy" id="993414"/>
    <lineage>
        <taxon>Bacteria</taxon>
        <taxon>Bacillati</taxon>
        <taxon>Actinomycetota</taxon>
        <taxon>Actinomycetes</taxon>
        <taxon>Propionibacteriales</taxon>
        <taxon>Propionibacteriaceae</taxon>
        <taxon>Naumannella</taxon>
    </lineage>
</organism>
<dbReference type="SUPFAM" id="SSF50475">
    <property type="entry name" value="FMN-binding split barrel"/>
    <property type="match status" value="1"/>
</dbReference>
<dbReference type="EMBL" id="SOAW01000001">
    <property type="protein sequence ID" value="TDT32712.1"/>
    <property type="molecule type" value="Genomic_DNA"/>
</dbReference>
<evidence type="ECO:0000313" key="3">
    <source>
        <dbReference type="Proteomes" id="UP000295371"/>
    </source>
</evidence>
<sequence>MSDEAQLTPAEKEAADRQAIAEVVEKAELASVTTIRQTPSTIDDGQALVSRPLALAGDAEFDGNLYFIVPTTSDLAEQVRRNAAVNVAIDTDGNWLSIAGSGVISTDQALIDKLWNKAAEAWFEGGRTDPAVGVLQVSAESGELQSADGPALIALAKYVKNVVQGEKPDIGDSTRVEF</sequence>
<evidence type="ECO:0000313" key="2">
    <source>
        <dbReference type="EMBL" id="TDT32712.1"/>
    </source>
</evidence>
<proteinExistence type="predicted"/>
<protein>
    <submittedName>
        <fullName evidence="2">General stress protein 26</fullName>
    </submittedName>
</protein>
<dbReference type="PANTHER" id="PTHR34818:SF1">
    <property type="entry name" value="PROTEIN BLI-3"/>
    <property type="match status" value="1"/>
</dbReference>
<dbReference type="InterPro" id="IPR052917">
    <property type="entry name" value="Stress-Dev_Protein"/>
</dbReference>
<gene>
    <name evidence="2" type="ORF">CLV29_0297</name>
</gene>
<keyword evidence="3" id="KW-1185">Reference proteome</keyword>
<dbReference type="Gene3D" id="2.30.110.10">
    <property type="entry name" value="Electron Transport, Fmn-binding Protein, Chain A"/>
    <property type="match status" value="1"/>
</dbReference>
<dbReference type="AlphaFoldDB" id="A0A4R7J5S3"/>
<dbReference type="RefSeq" id="WP_166649093.1">
    <property type="nucleotide sequence ID" value="NZ_CP171129.1"/>
</dbReference>
<dbReference type="InterPro" id="IPR012349">
    <property type="entry name" value="Split_barrel_FMN-bd"/>
</dbReference>
<dbReference type="InterPro" id="IPR038725">
    <property type="entry name" value="YdaG_split_barrel_FMN-bd"/>
</dbReference>
<accession>A0A4R7J5S3</accession>
<feature type="domain" description="General stress protein FMN-binding split barrel" evidence="1">
    <location>
        <begin position="41"/>
        <end position="169"/>
    </location>
</feature>
<evidence type="ECO:0000259" key="1">
    <source>
        <dbReference type="Pfam" id="PF16242"/>
    </source>
</evidence>
<dbReference type="PANTHER" id="PTHR34818">
    <property type="entry name" value="PROTEIN BLI-3"/>
    <property type="match status" value="1"/>
</dbReference>
<dbReference type="Proteomes" id="UP000295371">
    <property type="component" value="Unassembled WGS sequence"/>
</dbReference>
<reference evidence="2 3" key="1">
    <citation type="submission" date="2019-03" db="EMBL/GenBank/DDBJ databases">
        <title>Genomic Encyclopedia of Archaeal and Bacterial Type Strains, Phase II (KMG-II): from individual species to whole genera.</title>
        <authorList>
            <person name="Goeker M."/>
        </authorList>
    </citation>
    <scope>NUCLEOTIDE SEQUENCE [LARGE SCALE GENOMIC DNA]</scope>
    <source>
        <strain evidence="2 3">DSM 24323</strain>
    </source>
</reference>